<dbReference type="GO" id="GO:0015171">
    <property type="term" value="F:amino acid transmembrane transporter activity"/>
    <property type="evidence" value="ECO:0007669"/>
    <property type="project" value="TreeGrafter"/>
</dbReference>
<feature type="transmembrane region" description="Helical" evidence="6">
    <location>
        <begin position="159"/>
        <end position="187"/>
    </location>
</feature>
<evidence type="ECO:0000313" key="8">
    <source>
        <dbReference type="Proteomes" id="UP000186406"/>
    </source>
</evidence>
<feature type="transmembrane region" description="Helical" evidence="6">
    <location>
        <begin position="86"/>
        <end position="103"/>
    </location>
</feature>
<keyword evidence="4 6" id="KW-1133">Transmembrane helix</keyword>
<keyword evidence="2" id="KW-1003">Cell membrane</keyword>
<comment type="subcellular location">
    <subcellularLocation>
        <location evidence="1">Cell membrane</location>
        <topology evidence="1">Multi-pass membrane protein</topology>
    </subcellularLocation>
</comment>
<dbReference type="Proteomes" id="UP000186406">
    <property type="component" value="Unassembled WGS sequence"/>
</dbReference>
<evidence type="ECO:0000256" key="3">
    <source>
        <dbReference type="ARBA" id="ARBA00022692"/>
    </source>
</evidence>
<dbReference type="PIRSF" id="PIRSF006324">
    <property type="entry name" value="LeuE"/>
    <property type="match status" value="1"/>
</dbReference>
<proteinExistence type="predicted"/>
<reference evidence="7 8" key="1">
    <citation type="submission" date="2016-12" db="EMBL/GenBank/DDBJ databases">
        <authorList>
            <person name="Song W.-J."/>
            <person name="Kurnit D.M."/>
        </authorList>
    </citation>
    <scope>NUCLEOTIDE SEQUENCE [LARGE SCALE GENOMIC DNA]</scope>
    <source>
        <strain evidence="7 8">DSM 19599</strain>
    </source>
</reference>
<evidence type="ECO:0000256" key="1">
    <source>
        <dbReference type="ARBA" id="ARBA00004651"/>
    </source>
</evidence>
<accession>A0A1M7ZKG7</accession>
<feature type="transmembrane region" description="Helical" evidence="6">
    <location>
        <begin position="20"/>
        <end position="41"/>
    </location>
</feature>
<organism evidence="7 8">
    <name type="scientific">Pseudoxanthobacter soli DSM 19599</name>
    <dbReference type="NCBI Taxonomy" id="1123029"/>
    <lineage>
        <taxon>Bacteria</taxon>
        <taxon>Pseudomonadati</taxon>
        <taxon>Pseudomonadota</taxon>
        <taxon>Alphaproteobacteria</taxon>
        <taxon>Hyphomicrobiales</taxon>
        <taxon>Segnochrobactraceae</taxon>
        <taxon>Pseudoxanthobacter</taxon>
    </lineage>
</organism>
<evidence type="ECO:0000256" key="6">
    <source>
        <dbReference type="SAM" id="Phobius"/>
    </source>
</evidence>
<dbReference type="Pfam" id="PF01810">
    <property type="entry name" value="LysE"/>
    <property type="match status" value="1"/>
</dbReference>
<dbReference type="AlphaFoldDB" id="A0A1M7ZKG7"/>
<keyword evidence="5 6" id="KW-0472">Membrane</keyword>
<name>A0A1M7ZKG7_9HYPH</name>
<dbReference type="EMBL" id="FRXO01000003">
    <property type="protein sequence ID" value="SHO65166.1"/>
    <property type="molecule type" value="Genomic_DNA"/>
</dbReference>
<dbReference type="PANTHER" id="PTHR30086">
    <property type="entry name" value="ARGININE EXPORTER PROTEIN ARGO"/>
    <property type="match status" value="1"/>
</dbReference>
<evidence type="ECO:0000256" key="5">
    <source>
        <dbReference type="ARBA" id="ARBA00023136"/>
    </source>
</evidence>
<dbReference type="PANTHER" id="PTHR30086:SF20">
    <property type="entry name" value="ARGININE EXPORTER PROTEIN ARGO-RELATED"/>
    <property type="match status" value="1"/>
</dbReference>
<dbReference type="RefSeq" id="WP_428977639.1">
    <property type="nucleotide sequence ID" value="NZ_FRXO01000003.1"/>
</dbReference>
<dbReference type="GO" id="GO:0005886">
    <property type="term" value="C:plasma membrane"/>
    <property type="evidence" value="ECO:0007669"/>
    <property type="project" value="UniProtKB-SubCell"/>
</dbReference>
<gene>
    <name evidence="7" type="ORF">SAMN02745172_02005</name>
</gene>
<protein>
    <submittedName>
        <fullName evidence="7">Threonine/homoserine/homoserine lactone efflux protein</fullName>
    </submittedName>
</protein>
<dbReference type="InterPro" id="IPR001123">
    <property type="entry name" value="LeuE-type"/>
</dbReference>
<keyword evidence="3 6" id="KW-0812">Transmembrane</keyword>
<evidence type="ECO:0000256" key="2">
    <source>
        <dbReference type="ARBA" id="ARBA00022475"/>
    </source>
</evidence>
<feature type="transmembrane region" description="Helical" evidence="6">
    <location>
        <begin position="199"/>
        <end position="218"/>
    </location>
</feature>
<sequence>MFDTLSALLPASALPMPLETFLLFVPACFALNMAFGPNNLLALTNGARGGVGTAVAASFGRLAAFTIMIFITAVGLGAVLMASETVFSVVKFAGAAYLVWLGIKICRAKAPVATFSAGEAPRPIRSLQRQEFWVAAGNPKAVLIFTAFFPQFVNPNAYAASFVLISAVFMVLEIVGIAAYAAIGARFSNMLADARPLKWFNRVSGGMMIGFGVLLALARRPAA</sequence>
<keyword evidence="8" id="KW-1185">Reference proteome</keyword>
<evidence type="ECO:0000256" key="4">
    <source>
        <dbReference type="ARBA" id="ARBA00022989"/>
    </source>
</evidence>
<dbReference type="STRING" id="1123029.SAMN02745172_02005"/>
<evidence type="ECO:0000313" key="7">
    <source>
        <dbReference type="EMBL" id="SHO65166.1"/>
    </source>
</evidence>